<dbReference type="CDD" id="cd07438">
    <property type="entry name" value="PHP_HisPPase_AMP"/>
    <property type="match status" value="1"/>
</dbReference>
<dbReference type="InterPro" id="IPR004013">
    <property type="entry name" value="PHP_dom"/>
</dbReference>
<gene>
    <name evidence="2" type="ORF">AVDCRST_MAG46-433</name>
</gene>
<dbReference type="PANTHER" id="PTHR42924:SF3">
    <property type="entry name" value="POLYMERASE_HISTIDINOL PHOSPHATASE N-TERMINAL DOMAIN-CONTAINING PROTEIN"/>
    <property type="match status" value="1"/>
</dbReference>
<dbReference type="InterPro" id="IPR003141">
    <property type="entry name" value="Pol/His_phosphatase_N"/>
</dbReference>
<evidence type="ECO:0000313" key="2">
    <source>
        <dbReference type="EMBL" id="CAA9314995.1"/>
    </source>
</evidence>
<evidence type="ECO:0000259" key="1">
    <source>
        <dbReference type="SMART" id="SM00481"/>
    </source>
</evidence>
<protein>
    <submittedName>
        <fullName evidence="2">FIG00031715: Predicted metal-dependent phosphoesterases (PHP family)</fullName>
    </submittedName>
</protein>
<dbReference type="PANTHER" id="PTHR42924">
    <property type="entry name" value="EXONUCLEASE"/>
    <property type="match status" value="1"/>
</dbReference>
<dbReference type="SMART" id="SM00481">
    <property type="entry name" value="POLIIIAc"/>
    <property type="match status" value="1"/>
</dbReference>
<reference evidence="2" key="1">
    <citation type="submission" date="2020-02" db="EMBL/GenBank/DDBJ databases">
        <authorList>
            <person name="Meier V. D."/>
        </authorList>
    </citation>
    <scope>NUCLEOTIDE SEQUENCE</scope>
    <source>
        <strain evidence="2">AVDCRST_MAG46</strain>
    </source>
</reference>
<name>A0A6J4KZ07_9ACTN</name>
<dbReference type="InterPro" id="IPR016195">
    <property type="entry name" value="Pol/histidinol_Pase-like"/>
</dbReference>
<proteinExistence type="predicted"/>
<dbReference type="Gene3D" id="1.10.150.650">
    <property type="match status" value="1"/>
</dbReference>
<dbReference type="Gene3D" id="3.20.20.140">
    <property type="entry name" value="Metal-dependent hydrolases"/>
    <property type="match status" value="1"/>
</dbReference>
<dbReference type="GO" id="GO:0004534">
    <property type="term" value="F:5'-3' RNA exonuclease activity"/>
    <property type="evidence" value="ECO:0007669"/>
    <property type="project" value="TreeGrafter"/>
</dbReference>
<feature type="domain" description="Polymerase/histidinol phosphatase N-terminal" evidence="1">
    <location>
        <begin position="3"/>
        <end position="68"/>
    </location>
</feature>
<dbReference type="SUPFAM" id="SSF89550">
    <property type="entry name" value="PHP domain-like"/>
    <property type="match status" value="1"/>
</dbReference>
<dbReference type="Pfam" id="PF02811">
    <property type="entry name" value="PHP"/>
    <property type="match status" value="1"/>
</dbReference>
<dbReference type="GO" id="GO:0035312">
    <property type="term" value="F:5'-3' DNA exonuclease activity"/>
    <property type="evidence" value="ECO:0007669"/>
    <property type="project" value="TreeGrafter"/>
</dbReference>
<dbReference type="EMBL" id="CADCUD010000035">
    <property type="protein sequence ID" value="CAA9314995.1"/>
    <property type="molecule type" value="Genomic_DNA"/>
</dbReference>
<dbReference type="AlphaFoldDB" id="A0A6J4KZ07"/>
<sequence length="297" mass="31055">MRIDLHTHSHRSDGTDSPAELVQAALAAGLDVVALTDHDTAAGWPEALAAAEGTGLVLVPGMEVSCQHRGVGVHLLAYLPDPDHVQLADELVAVLDGRSSRLPAILERLRAVGVDIGVEDVHRVAGDAAATGRPHVADALIDLGVVASREEAFDRYLAWGRPAYVRRYAADLTRMIGLVARAGGASVIAHPWGRGSRGLLDRATIAELATAGLAGIEVAHQDHSPHAREELRGVADDLGLVATGSSDYHGTGKVGHDLGCHTTEPEQLARLLELAGRAAERAHASGARPPAVPSLPR</sequence>
<organism evidence="2">
    <name type="scientific">uncultured Nocardioidaceae bacterium</name>
    <dbReference type="NCBI Taxonomy" id="253824"/>
    <lineage>
        <taxon>Bacteria</taxon>
        <taxon>Bacillati</taxon>
        <taxon>Actinomycetota</taxon>
        <taxon>Actinomycetes</taxon>
        <taxon>Propionibacteriales</taxon>
        <taxon>Nocardioidaceae</taxon>
        <taxon>environmental samples</taxon>
    </lineage>
</organism>
<dbReference type="InterPro" id="IPR052018">
    <property type="entry name" value="PHP_domain"/>
</dbReference>
<accession>A0A6J4KZ07</accession>